<dbReference type="EMBL" id="JACBZD010000001">
    <property type="protein sequence ID" value="NYI06058.1"/>
    <property type="molecule type" value="Genomic_DNA"/>
</dbReference>
<dbReference type="Proteomes" id="UP000567795">
    <property type="component" value="Unassembled WGS sequence"/>
</dbReference>
<dbReference type="AlphaFoldDB" id="A0A853A694"/>
<organism evidence="1 2">
    <name type="scientific">Allostreptomyces psammosilenae</name>
    <dbReference type="NCBI Taxonomy" id="1892865"/>
    <lineage>
        <taxon>Bacteria</taxon>
        <taxon>Bacillati</taxon>
        <taxon>Actinomycetota</taxon>
        <taxon>Actinomycetes</taxon>
        <taxon>Kitasatosporales</taxon>
        <taxon>Streptomycetaceae</taxon>
        <taxon>Allostreptomyces</taxon>
    </lineage>
</organism>
<gene>
    <name evidence="1" type="ORF">FHU37_003001</name>
</gene>
<keyword evidence="2" id="KW-1185">Reference proteome</keyword>
<evidence type="ECO:0000313" key="2">
    <source>
        <dbReference type="Proteomes" id="UP000567795"/>
    </source>
</evidence>
<protein>
    <submittedName>
        <fullName evidence="1">Uncharacterized protein</fullName>
    </submittedName>
</protein>
<proteinExistence type="predicted"/>
<sequence>MARTAIAVTKAQRGGVEMLAAVPADVTNGNSMVNDGATGLIVRNTGAVDAHTITFHLFRTVDGQPVTPRTEAVPVGDVYLFGPFPVADYGSTLAFNGDHAELTFQAVRI</sequence>
<comment type="caution">
    <text evidence="1">The sequence shown here is derived from an EMBL/GenBank/DDBJ whole genome shotgun (WGS) entry which is preliminary data.</text>
</comment>
<name>A0A853A694_9ACTN</name>
<reference evidence="1 2" key="1">
    <citation type="submission" date="2020-07" db="EMBL/GenBank/DDBJ databases">
        <title>Sequencing the genomes of 1000 actinobacteria strains.</title>
        <authorList>
            <person name="Klenk H.-P."/>
        </authorList>
    </citation>
    <scope>NUCLEOTIDE SEQUENCE [LARGE SCALE GENOMIC DNA]</scope>
    <source>
        <strain evidence="1 2">DSM 42178</strain>
    </source>
</reference>
<dbReference type="RefSeq" id="WP_179814693.1">
    <property type="nucleotide sequence ID" value="NZ_JACBZD010000001.1"/>
</dbReference>
<evidence type="ECO:0000313" key="1">
    <source>
        <dbReference type="EMBL" id="NYI06058.1"/>
    </source>
</evidence>
<accession>A0A853A694</accession>